<accession>A0AAV2K3B3</accession>
<evidence type="ECO:0000256" key="1">
    <source>
        <dbReference type="SAM" id="MobiDB-lite"/>
    </source>
</evidence>
<feature type="compositionally biased region" description="Basic and acidic residues" evidence="1">
    <location>
        <begin position="63"/>
        <end position="77"/>
    </location>
</feature>
<keyword evidence="3" id="KW-1185">Reference proteome</keyword>
<reference evidence="2 3" key="1">
    <citation type="submission" date="2024-04" db="EMBL/GenBank/DDBJ databases">
        <authorList>
            <person name="Waldvogel A.-M."/>
            <person name="Schoenle A."/>
        </authorList>
    </citation>
    <scope>NUCLEOTIDE SEQUENCE [LARGE SCALE GENOMIC DNA]</scope>
</reference>
<feature type="region of interest" description="Disordered" evidence="1">
    <location>
        <begin position="44"/>
        <end position="77"/>
    </location>
</feature>
<dbReference type="Proteomes" id="UP001497482">
    <property type="component" value="Chromosome 16"/>
</dbReference>
<protein>
    <submittedName>
        <fullName evidence="2">Uncharacterized protein</fullName>
    </submittedName>
</protein>
<proteinExistence type="predicted"/>
<sequence>MAAALSLSVRGYNCSLIHSGCQSRRRHTLTLFYPTVCLLSLQTRRRRRSRPSSERFGQSAVQSRDDGETEKLRRFGL</sequence>
<gene>
    <name evidence="2" type="ORF">KC01_LOCUS14037</name>
</gene>
<name>A0AAV2K3B3_KNICA</name>
<dbReference type="EMBL" id="OZ035838">
    <property type="protein sequence ID" value="CAL1583581.1"/>
    <property type="molecule type" value="Genomic_DNA"/>
</dbReference>
<organism evidence="2 3">
    <name type="scientific">Knipowitschia caucasica</name>
    <name type="common">Caucasian dwarf goby</name>
    <name type="synonym">Pomatoschistus caucasicus</name>
    <dbReference type="NCBI Taxonomy" id="637954"/>
    <lineage>
        <taxon>Eukaryota</taxon>
        <taxon>Metazoa</taxon>
        <taxon>Chordata</taxon>
        <taxon>Craniata</taxon>
        <taxon>Vertebrata</taxon>
        <taxon>Euteleostomi</taxon>
        <taxon>Actinopterygii</taxon>
        <taxon>Neopterygii</taxon>
        <taxon>Teleostei</taxon>
        <taxon>Neoteleostei</taxon>
        <taxon>Acanthomorphata</taxon>
        <taxon>Gobiaria</taxon>
        <taxon>Gobiiformes</taxon>
        <taxon>Gobioidei</taxon>
        <taxon>Gobiidae</taxon>
        <taxon>Gobiinae</taxon>
        <taxon>Knipowitschia</taxon>
    </lineage>
</organism>
<dbReference type="AlphaFoldDB" id="A0AAV2K3B3"/>
<evidence type="ECO:0000313" key="2">
    <source>
        <dbReference type="EMBL" id="CAL1583581.1"/>
    </source>
</evidence>
<evidence type="ECO:0000313" key="3">
    <source>
        <dbReference type="Proteomes" id="UP001497482"/>
    </source>
</evidence>